<organism evidence="11 12">
    <name type="scientific">Maribellus luteus</name>
    <dbReference type="NCBI Taxonomy" id="2305463"/>
    <lineage>
        <taxon>Bacteria</taxon>
        <taxon>Pseudomonadati</taxon>
        <taxon>Bacteroidota</taxon>
        <taxon>Bacteroidia</taxon>
        <taxon>Marinilabiliales</taxon>
        <taxon>Prolixibacteraceae</taxon>
        <taxon>Maribellus</taxon>
    </lineage>
</organism>
<dbReference type="PANTHER" id="PTHR32438:SF5">
    <property type="entry name" value="4-ALPHA-GLUCANOTRANSFERASE DPE1, CHLOROPLASTIC_AMYLOPLASTIC"/>
    <property type="match status" value="1"/>
</dbReference>
<proteinExistence type="inferred from homology"/>
<evidence type="ECO:0000313" key="12">
    <source>
        <dbReference type="Proteomes" id="UP000265926"/>
    </source>
</evidence>
<gene>
    <name evidence="11" type="primary">malQ</name>
    <name evidence="11" type="ORF">D1614_12065</name>
</gene>
<evidence type="ECO:0000256" key="8">
    <source>
        <dbReference type="ARBA" id="ARBA00031423"/>
    </source>
</evidence>
<dbReference type="GO" id="GO:0004134">
    <property type="term" value="F:4-alpha-glucanotransferase activity"/>
    <property type="evidence" value="ECO:0007669"/>
    <property type="project" value="UniProtKB-EC"/>
</dbReference>
<evidence type="ECO:0000256" key="1">
    <source>
        <dbReference type="ARBA" id="ARBA00000439"/>
    </source>
</evidence>
<dbReference type="OrthoDB" id="9811841at2"/>
<dbReference type="Gene3D" id="3.20.20.80">
    <property type="entry name" value="Glycosidases"/>
    <property type="match status" value="1"/>
</dbReference>
<keyword evidence="6 10" id="KW-0808">Transferase</keyword>
<dbReference type="NCBIfam" id="TIGR00217">
    <property type="entry name" value="malQ"/>
    <property type="match status" value="1"/>
</dbReference>
<keyword evidence="12" id="KW-1185">Reference proteome</keyword>
<evidence type="ECO:0000256" key="7">
    <source>
        <dbReference type="ARBA" id="ARBA00023277"/>
    </source>
</evidence>
<evidence type="ECO:0000256" key="3">
    <source>
        <dbReference type="ARBA" id="ARBA00012560"/>
    </source>
</evidence>
<evidence type="ECO:0000313" key="11">
    <source>
        <dbReference type="EMBL" id="RIJ47860.1"/>
    </source>
</evidence>
<dbReference type="EMBL" id="QWGR01000006">
    <property type="protein sequence ID" value="RIJ47860.1"/>
    <property type="molecule type" value="Genomic_DNA"/>
</dbReference>
<dbReference type="EC" id="2.4.1.25" evidence="3 10"/>
<comment type="caution">
    <text evidence="11">The sequence shown here is derived from an EMBL/GenBank/DDBJ whole genome shotgun (WGS) entry which is preliminary data.</text>
</comment>
<dbReference type="NCBIfam" id="NF011079">
    <property type="entry name" value="PRK14508.1-2"/>
    <property type="match status" value="1"/>
</dbReference>
<dbReference type="InterPro" id="IPR003385">
    <property type="entry name" value="Glyco_hydro_77"/>
</dbReference>
<dbReference type="SUPFAM" id="SSF51445">
    <property type="entry name" value="(Trans)glycosidases"/>
    <property type="match status" value="1"/>
</dbReference>
<evidence type="ECO:0000256" key="4">
    <source>
        <dbReference type="ARBA" id="ARBA00020295"/>
    </source>
</evidence>
<evidence type="ECO:0000256" key="6">
    <source>
        <dbReference type="ARBA" id="ARBA00022679"/>
    </source>
</evidence>
<keyword evidence="7 10" id="KW-0119">Carbohydrate metabolism</keyword>
<evidence type="ECO:0000256" key="2">
    <source>
        <dbReference type="ARBA" id="ARBA00005684"/>
    </source>
</evidence>
<evidence type="ECO:0000256" key="9">
    <source>
        <dbReference type="ARBA" id="ARBA00031501"/>
    </source>
</evidence>
<accession>A0A399SV09</accession>
<dbReference type="GO" id="GO:0005975">
    <property type="term" value="P:carbohydrate metabolic process"/>
    <property type="evidence" value="ECO:0007669"/>
    <property type="project" value="InterPro"/>
</dbReference>
<comment type="similarity">
    <text evidence="2 10">Belongs to the disproportionating enzyme family.</text>
</comment>
<comment type="catalytic activity">
    <reaction evidence="1 10">
        <text>Transfers a segment of a (1-&gt;4)-alpha-D-glucan to a new position in an acceptor, which may be glucose or a (1-&gt;4)-alpha-D-glucan.</text>
        <dbReference type="EC" id="2.4.1.25"/>
    </reaction>
</comment>
<dbReference type="AlphaFoldDB" id="A0A399SV09"/>
<evidence type="ECO:0000256" key="10">
    <source>
        <dbReference type="RuleBase" id="RU361207"/>
    </source>
</evidence>
<dbReference type="Pfam" id="PF02446">
    <property type="entry name" value="Glyco_hydro_77"/>
    <property type="match status" value="1"/>
</dbReference>
<dbReference type="InterPro" id="IPR017853">
    <property type="entry name" value="GH"/>
</dbReference>
<dbReference type="PANTHER" id="PTHR32438">
    <property type="entry name" value="4-ALPHA-GLUCANOTRANSFERASE DPE1, CHLOROPLASTIC/AMYLOPLASTIC"/>
    <property type="match status" value="1"/>
</dbReference>
<name>A0A399SV09_9BACT</name>
<reference evidence="11 12" key="1">
    <citation type="submission" date="2018-08" db="EMBL/GenBank/DDBJ databases">
        <title>Pallidiluteibacterium maritimus gen. nov., sp. nov., isolated from coastal sediment.</title>
        <authorList>
            <person name="Zhou L.Y."/>
        </authorList>
    </citation>
    <scope>NUCLEOTIDE SEQUENCE [LARGE SCALE GENOMIC DNA]</scope>
    <source>
        <strain evidence="11 12">XSD2</strain>
    </source>
</reference>
<protein>
    <recommendedName>
        <fullName evidence="4 10">4-alpha-glucanotransferase</fullName>
        <ecNumber evidence="3 10">2.4.1.25</ecNumber>
    </recommendedName>
    <alternativeName>
        <fullName evidence="8 10">Amylomaltase</fullName>
    </alternativeName>
    <alternativeName>
        <fullName evidence="9 10">Disproportionating enzyme</fullName>
    </alternativeName>
</protein>
<evidence type="ECO:0000256" key="5">
    <source>
        <dbReference type="ARBA" id="ARBA00022676"/>
    </source>
</evidence>
<dbReference type="NCBIfam" id="NF011080">
    <property type="entry name" value="PRK14508.1-3"/>
    <property type="match status" value="1"/>
</dbReference>
<dbReference type="Proteomes" id="UP000265926">
    <property type="component" value="Unassembled WGS sequence"/>
</dbReference>
<sequence>MPLPISPICATDWPCNALYGKQLIICPLSERNSKMNKRKSGILLHITSLPGKEGIGTLGAEAVKFVDFLKETGQKIWQILPLGPVGYGNSPYQCYSAFAGNPLLIDLQVLSQEGLIPNEDLAAVPRFPAKEVSFDKVERWKMPLLRKAFQVFRDRNFERYRDEYGRFLDEHNWWLGDYALFMAAKQHFNNDDWHLWPRPVKFREEAGLNDLKQELAEEIEFRKFLQFVFFRQWHALKAYANDNGVEILGDVPLYVSGDSADVWANTDIFVLDENLQPTEVGGVPPDYFSETGQLWGNPVFDWERLQKRGYDWWAARLHFNLRMFNLVRIDHFRGLESFWSVPAGEQTAINGEWIPAHGHNLLSLIKSHLGKLLFIAEDLGIITPEVDKLREDFGLPGMKVLQFAFTTDAENKDLPHNYGKNFVVYTGTHDNNTTLGWLNALEGEEKRCVKQYLKGEGKEALAELLEMALASVARTAVVPMQDVLELGEEARMNTPGTPSGNWAWRFRWSDLKTHQRRLLKSLIEKYNR</sequence>
<keyword evidence="5 10" id="KW-0328">Glycosyltransferase</keyword>